<evidence type="ECO:0000256" key="6">
    <source>
        <dbReference type="ARBA" id="ARBA00023136"/>
    </source>
</evidence>
<dbReference type="Pfam" id="PF03773">
    <property type="entry name" value="ArsP_1"/>
    <property type="match status" value="1"/>
</dbReference>
<comment type="similarity">
    <text evidence="2">Belongs to the UPF0718 family.</text>
</comment>
<evidence type="ECO:0000256" key="2">
    <source>
        <dbReference type="ARBA" id="ARBA00006386"/>
    </source>
</evidence>
<dbReference type="AlphaFoldDB" id="A0A091CB85"/>
<keyword evidence="11" id="KW-1185">Reference proteome</keyword>
<sequence>MDIFTHLPASVLQWFAIFISIIIEALPFVLLGTILSGFIEVYVTPDLVQRYLPKNKFLRILFGTFVGFIFPSCECGIIPIITRFLEKKVPSYTAVPFLATAPIINPIVLFATYSAFGNSWRFLWLRLLGAIVVAITLGIMLGFVVDDNILKEDIAPCHFHNYSGEPWYRKIFLVLAHAIDELFDTGRYLVFGSLVASAMQIYLPTHILTKIGGNALTAILVMMLLAFILSLCSEADAFIGASLLSSFGTAPVLAFLLIGPMVDIKNLMMMLNSFKKRFIVQFISVSAGMIILYCLLVGVIG</sequence>
<dbReference type="PANTHER" id="PTHR34184">
    <property type="entry name" value="UPF0718 PROTEIN YCGR"/>
    <property type="match status" value="1"/>
</dbReference>
<dbReference type="Proteomes" id="UP000029382">
    <property type="component" value="Unassembled WGS sequence"/>
</dbReference>
<keyword evidence="3" id="KW-1003">Cell membrane</keyword>
<keyword evidence="4 7" id="KW-0812">Transmembrane</keyword>
<keyword evidence="5 7" id="KW-1133">Transmembrane helix</keyword>
<feature type="transmembrane region" description="Helical" evidence="7">
    <location>
        <begin position="237"/>
        <end position="258"/>
    </location>
</feature>
<feature type="transmembrane region" description="Helical" evidence="7">
    <location>
        <begin position="60"/>
        <end position="82"/>
    </location>
</feature>
<dbReference type="EMBL" id="AUZH01000013">
    <property type="protein sequence ID" value="KFN88143.1"/>
    <property type="molecule type" value="Genomic_DNA"/>
</dbReference>
<dbReference type="RefSeq" id="WP_039696520.1">
    <property type="nucleotide sequence ID" value="NZ_AUZH01000013.1"/>
</dbReference>
<keyword evidence="6 7" id="KW-0472">Membrane</keyword>
<evidence type="ECO:0000256" key="7">
    <source>
        <dbReference type="SAM" id="Phobius"/>
    </source>
</evidence>
<protein>
    <submittedName>
        <fullName evidence="8">Membrane protein</fullName>
    </submittedName>
</protein>
<evidence type="ECO:0000313" key="8">
    <source>
        <dbReference type="EMBL" id="KFN88143.1"/>
    </source>
</evidence>
<name>A0A091CB85_STREI</name>
<reference evidence="9 11" key="2">
    <citation type="submission" date="2016-10" db="EMBL/GenBank/DDBJ databases">
        <authorList>
            <person name="Varghese N."/>
            <person name="Submissions S."/>
        </authorList>
    </citation>
    <scope>NUCLEOTIDE SEQUENCE [LARGE SCALE GENOMIC DNA]</scope>
    <source>
        <strain evidence="9 11">JB1</strain>
    </source>
</reference>
<evidence type="ECO:0000256" key="4">
    <source>
        <dbReference type="ARBA" id="ARBA00022692"/>
    </source>
</evidence>
<dbReference type="InterPro" id="IPR052923">
    <property type="entry name" value="UPF0718"/>
</dbReference>
<feature type="transmembrane region" description="Helical" evidence="7">
    <location>
        <begin position="278"/>
        <end position="300"/>
    </location>
</feature>
<accession>A0A091CB85</accession>
<dbReference type="GO" id="GO:0005886">
    <property type="term" value="C:plasma membrane"/>
    <property type="evidence" value="ECO:0007669"/>
    <property type="project" value="UniProtKB-SubCell"/>
</dbReference>
<dbReference type="EMBL" id="FOTG01000002">
    <property type="protein sequence ID" value="SFL03279.1"/>
    <property type="molecule type" value="Genomic_DNA"/>
</dbReference>
<dbReference type="Proteomes" id="UP000182793">
    <property type="component" value="Unassembled WGS sequence"/>
</dbReference>
<proteinExistence type="inferred from homology"/>
<evidence type="ECO:0000256" key="5">
    <source>
        <dbReference type="ARBA" id="ARBA00022989"/>
    </source>
</evidence>
<evidence type="ECO:0000256" key="3">
    <source>
        <dbReference type="ARBA" id="ARBA00022475"/>
    </source>
</evidence>
<feature type="transmembrane region" description="Helical" evidence="7">
    <location>
        <begin position="94"/>
        <end position="116"/>
    </location>
</feature>
<evidence type="ECO:0000313" key="9">
    <source>
        <dbReference type="EMBL" id="SFL03279.1"/>
    </source>
</evidence>
<dbReference type="PANTHER" id="PTHR34184:SF4">
    <property type="entry name" value="UPF0718 PROTEIN YCGR"/>
    <property type="match status" value="1"/>
</dbReference>
<comment type="subcellular location">
    <subcellularLocation>
        <location evidence="1">Cell membrane</location>
        <topology evidence="1">Multi-pass membrane protein</topology>
    </subcellularLocation>
</comment>
<feature type="transmembrane region" description="Helical" evidence="7">
    <location>
        <begin position="215"/>
        <end position="231"/>
    </location>
</feature>
<feature type="transmembrane region" description="Helical" evidence="7">
    <location>
        <begin position="12"/>
        <end position="39"/>
    </location>
</feature>
<feature type="transmembrane region" description="Helical" evidence="7">
    <location>
        <begin position="185"/>
        <end position="203"/>
    </location>
</feature>
<comment type="caution">
    <text evidence="8">The sequence shown here is derived from an EMBL/GenBank/DDBJ whole genome shotgun (WGS) entry which is preliminary data.</text>
</comment>
<organism evidence="8 10">
    <name type="scientific">Streptococcus equinus JB1</name>
    <dbReference type="NCBI Taxonomy" id="1294274"/>
    <lineage>
        <taxon>Bacteria</taxon>
        <taxon>Bacillati</taxon>
        <taxon>Bacillota</taxon>
        <taxon>Bacilli</taxon>
        <taxon>Lactobacillales</taxon>
        <taxon>Streptococcaceae</taxon>
        <taxon>Streptococcus</taxon>
    </lineage>
</organism>
<evidence type="ECO:0000313" key="10">
    <source>
        <dbReference type="Proteomes" id="UP000029382"/>
    </source>
</evidence>
<gene>
    <name evidence="8" type="ORF">H702_04120</name>
    <name evidence="9" type="ORF">SAMN02910290_00121</name>
</gene>
<reference evidence="8 10" key="1">
    <citation type="journal article" date="2014" name="Genome Announc.">
        <title>Draft Genome Sequences of Streptococcus bovis Strains ATCC 33317 and JB1.</title>
        <authorList>
            <person name="Benahmed F.H."/>
            <person name="Gopinath G.R."/>
            <person name="Harbottle H."/>
            <person name="Cotta M.A."/>
            <person name="Luo Y."/>
            <person name="Henderson C."/>
            <person name="Teri P."/>
            <person name="Soppet D."/>
            <person name="Rasmussen M."/>
            <person name="Whitehead T.R."/>
            <person name="Davidson M."/>
        </authorList>
    </citation>
    <scope>NUCLEOTIDE SEQUENCE [LARGE SCALE GENOMIC DNA]</scope>
    <source>
        <strain evidence="8 10">JB1</strain>
    </source>
</reference>
<evidence type="ECO:0000256" key="1">
    <source>
        <dbReference type="ARBA" id="ARBA00004651"/>
    </source>
</evidence>
<evidence type="ECO:0000313" key="11">
    <source>
        <dbReference type="Proteomes" id="UP000182793"/>
    </source>
</evidence>
<feature type="transmembrane region" description="Helical" evidence="7">
    <location>
        <begin position="123"/>
        <end position="145"/>
    </location>
</feature>
<dbReference type="InterPro" id="IPR005524">
    <property type="entry name" value="DUF318"/>
</dbReference>